<evidence type="ECO:0000256" key="5">
    <source>
        <dbReference type="ARBA" id="ARBA00022833"/>
    </source>
</evidence>
<evidence type="ECO:0000256" key="1">
    <source>
        <dbReference type="ARBA" id="ARBA00004123"/>
    </source>
</evidence>
<dbReference type="EMBL" id="BGPR01128644">
    <property type="protein sequence ID" value="GBN40107.1"/>
    <property type="molecule type" value="Genomic_DNA"/>
</dbReference>
<keyword evidence="5" id="KW-0862">Zinc</keyword>
<evidence type="ECO:0000256" key="9">
    <source>
        <dbReference type="ARBA" id="ARBA00023242"/>
    </source>
</evidence>
<evidence type="ECO:0000259" key="11">
    <source>
        <dbReference type="PROSITE" id="PS50157"/>
    </source>
</evidence>
<name>A0A4Y2NQ10_ARAVE</name>
<evidence type="ECO:0000313" key="14">
    <source>
        <dbReference type="EMBL" id="GBN43347.1"/>
    </source>
</evidence>
<dbReference type="InterPro" id="IPR013087">
    <property type="entry name" value="Znf_C2H2_type"/>
</dbReference>
<comment type="caution">
    <text evidence="12">The sequence shown here is derived from an EMBL/GenBank/DDBJ whole genome shotgun (WGS) entry which is preliminary data.</text>
</comment>
<evidence type="ECO:0000313" key="13">
    <source>
        <dbReference type="EMBL" id="GBN40154.1"/>
    </source>
</evidence>
<accession>A0A4Y2NQ10</accession>
<evidence type="ECO:0000256" key="7">
    <source>
        <dbReference type="ARBA" id="ARBA00023125"/>
    </source>
</evidence>
<dbReference type="SMART" id="SM00355">
    <property type="entry name" value="ZnF_C2H2"/>
    <property type="match status" value="2"/>
</dbReference>
<dbReference type="FunFam" id="3.30.160.60:FF:000325">
    <property type="entry name" value="ZFP90 zinc finger protein"/>
    <property type="match status" value="1"/>
</dbReference>
<dbReference type="InterPro" id="IPR036236">
    <property type="entry name" value="Znf_C2H2_sf"/>
</dbReference>
<dbReference type="AlphaFoldDB" id="A0A4Y2NQ10"/>
<dbReference type="EMBL" id="BGPR01129955">
    <property type="protein sequence ID" value="GBN43396.1"/>
    <property type="molecule type" value="Genomic_DNA"/>
</dbReference>
<keyword evidence="8" id="KW-0804">Transcription</keyword>
<organism evidence="12 16">
    <name type="scientific">Araneus ventricosus</name>
    <name type="common">Orbweaver spider</name>
    <name type="synonym">Epeira ventricosa</name>
    <dbReference type="NCBI Taxonomy" id="182803"/>
    <lineage>
        <taxon>Eukaryota</taxon>
        <taxon>Metazoa</taxon>
        <taxon>Ecdysozoa</taxon>
        <taxon>Arthropoda</taxon>
        <taxon>Chelicerata</taxon>
        <taxon>Arachnida</taxon>
        <taxon>Araneae</taxon>
        <taxon>Araneomorphae</taxon>
        <taxon>Entelegynae</taxon>
        <taxon>Araneoidea</taxon>
        <taxon>Araneidae</taxon>
        <taxon>Araneus</taxon>
    </lineage>
</organism>
<keyword evidence="4 10" id="KW-0863">Zinc-finger</keyword>
<dbReference type="Proteomes" id="UP000499080">
    <property type="component" value="Unassembled WGS sequence"/>
</dbReference>
<sequence>MIIYPLTLIEAIMTAKGVQSRQKIIPFILQSMESSISAKYKCNMCSYGTNVSTNLKYHMLTHTGEKPFSCEICGKKFRHPTTLRKHVAVHASLSESAFEGLFQ</sequence>
<keyword evidence="16" id="KW-1185">Reference proteome</keyword>
<dbReference type="Gene3D" id="3.30.160.60">
    <property type="entry name" value="Classic Zinc Finger"/>
    <property type="match status" value="2"/>
</dbReference>
<evidence type="ECO:0000256" key="4">
    <source>
        <dbReference type="ARBA" id="ARBA00022771"/>
    </source>
</evidence>
<keyword evidence="6" id="KW-0805">Transcription regulation</keyword>
<dbReference type="Pfam" id="PF00096">
    <property type="entry name" value="zf-C2H2"/>
    <property type="match status" value="1"/>
</dbReference>
<dbReference type="PROSITE" id="PS00028">
    <property type="entry name" value="ZINC_FINGER_C2H2_1"/>
    <property type="match status" value="1"/>
</dbReference>
<dbReference type="PANTHER" id="PTHR24394">
    <property type="entry name" value="ZINC FINGER PROTEIN"/>
    <property type="match status" value="1"/>
</dbReference>
<evidence type="ECO:0000256" key="2">
    <source>
        <dbReference type="ARBA" id="ARBA00022723"/>
    </source>
</evidence>
<dbReference type="GO" id="GO:0005634">
    <property type="term" value="C:nucleus"/>
    <property type="evidence" value="ECO:0007669"/>
    <property type="project" value="UniProtKB-SubCell"/>
</dbReference>
<feature type="domain" description="C2H2-type" evidence="11">
    <location>
        <begin position="68"/>
        <end position="95"/>
    </location>
</feature>
<dbReference type="EMBL" id="BGPR01128660">
    <property type="protein sequence ID" value="GBN40154.1"/>
    <property type="molecule type" value="Genomic_DNA"/>
</dbReference>
<protein>
    <recommendedName>
        <fullName evidence="11">C2H2-type domain-containing protein</fullName>
    </recommendedName>
</protein>
<dbReference type="GO" id="GO:0003677">
    <property type="term" value="F:DNA binding"/>
    <property type="evidence" value="ECO:0007669"/>
    <property type="project" value="UniProtKB-KW"/>
</dbReference>
<dbReference type="PANTHER" id="PTHR24394:SF29">
    <property type="entry name" value="MYONEURIN"/>
    <property type="match status" value="1"/>
</dbReference>
<dbReference type="EMBL" id="BGPR01129935">
    <property type="protein sequence ID" value="GBN43347.1"/>
    <property type="molecule type" value="Genomic_DNA"/>
</dbReference>
<keyword evidence="9" id="KW-0539">Nucleus</keyword>
<evidence type="ECO:0000313" key="15">
    <source>
        <dbReference type="EMBL" id="GBN43396.1"/>
    </source>
</evidence>
<comment type="subcellular location">
    <subcellularLocation>
        <location evidence="1">Nucleus</location>
    </subcellularLocation>
</comment>
<dbReference type="FunFam" id="3.30.160.60:FF:000557">
    <property type="entry name" value="zinc finger and SCAN domain-containing protein 29"/>
    <property type="match status" value="1"/>
</dbReference>
<evidence type="ECO:0000313" key="16">
    <source>
        <dbReference type="Proteomes" id="UP000499080"/>
    </source>
</evidence>
<feature type="domain" description="C2H2-type" evidence="11">
    <location>
        <begin position="40"/>
        <end position="67"/>
    </location>
</feature>
<dbReference type="PROSITE" id="PS50157">
    <property type="entry name" value="ZINC_FINGER_C2H2_2"/>
    <property type="match status" value="2"/>
</dbReference>
<dbReference type="Pfam" id="PF13909">
    <property type="entry name" value="zf-H2C2_5"/>
    <property type="match status" value="1"/>
</dbReference>
<evidence type="ECO:0000256" key="3">
    <source>
        <dbReference type="ARBA" id="ARBA00022737"/>
    </source>
</evidence>
<keyword evidence="3" id="KW-0677">Repeat</keyword>
<proteinExistence type="predicted"/>
<evidence type="ECO:0000313" key="12">
    <source>
        <dbReference type="EMBL" id="GBN40107.1"/>
    </source>
</evidence>
<evidence type="ECO:0000256" key="6">
    <source>
        <dbReference type="ARBA" id="ARBA00023015"/>
    </source>
</evidence>
<dbReference type="GO" id="GO:0008270">
    <property type="term" value="F:zinc ion binding"/>
    <property type="evidence" value="ECO:0007669"/>
    <property type="project" value="UniProtKB-KW"/>
</dbReference>
<keyword evidence="7" id="KW-0238">DNA-binding</keyword>
<dbReference type="SUPFAM" id="SSF57667">
    <property type="entry name" value="beta-beta-alpha zinc fingers"/>
    <property type="match status" value="1"/>
</dbReference>
<reference evidence="12 16" key="1">
    <citation type="journal article" date="2019" name="Sci. Rep.">
        <title>Orb-weaving spider Araneus ventricosus genome elucidates the spidroin gene catalogue.</title>
        <authorList>
            <person name="Kono N."/>
            <person name="Nakamura H."/>
            <person name="Ohtoshi R."/>
            <person name="Moran D.A.P."/>
            <person name="Shinohara A."/>
            <person name="Yoshida Y."/>
            <person name="Fujiwara M."/>
            <person name="Mori M."/>
            <person name="Tomita M."/>
            <person name="Arakawa K."/>
        </authorList>
    </citation>
    <scope>NUCLEOTIDE SEQUENCE [LARGE SCALE GENOMIC DNA]</scope>
</reference>
<keyword evidence="2" id="KW-0479">Metal-binding</keyword>
<evidence type="ECO:0000256" key="10">
    <source>
        <dbReference type="PROSITE-ProRule" id="PRU00042"/>
    </source>
</evidence>
<evidence type="ECO:0000256" key="8">
    <source>
        <dbReference type="ARBA" id="ARBA00023163"/>
    </source>
</evidence>
<gene>
    <name evidence="15" type="ORF">AVEN_173322_1</name>
    <name evidence="12" type="ORF">AVEN_192373_1</name>
    <name evidence="14" type="ORF">AVEN_195477_1</name>
    <name evidence="13" type="ORF">AVEN_46958_1</name>
</gene>
<dbReference type="GO" id="GO:0000981">
    <property type="term" value="F:DNA-binding transcription factor activity, RNA polymerase II-specific"/>
    <property type="evidence" value="ECO:0007669"/>
    <property type="project" value="TreeGrafter"/>
</dbReference>
<dbReference type="OrthoDB" id="6407039at2759"/>